<feature type="transmembrane region" description="Helical" evidence="6">
    <location>
        <begin position="435"/>
        <end position="452"/>
    </location>
</feature>
<sequence length="463" mass="49540">MALLLRRKSISEATELAELKEYKLRRDLNLLELFFLVIGATIGAGIFVLPGVAAAKYSGPAISISFFLGGLVCICVGLCYVEFASMVPVAGSAYTYAYLALGEIFAWIVGWDLLFEFTAVTSTVSVGWSGYFVEFLRGFGIHLPKMITTDIAHGGIVNAPAIIAILLVTYIVYSGIREAGKINAYLSLGKLCALALFLVLAIPFIKPVNWHPFLPFGWKGVMTGAALTFFAFTGFDGVTTVTEETKNPQRDVPIALVSGLGFITILYIVVSAILTGVVPYTKLDVPDPAAFALVSIGKSWGGGIIAIAAIFGLFTVMMGNGLSATRILFAMSRDGLLPPIFARVHKTRRTPYIATLIIFSVALIGGGFLSIGELAELANIGGLTAFTLTAISTLVMRYTQPEARRPFKVPAIWVVAPLGVVGGIALISSLPPVTFIRFGIWMVIGLVIYFSYGRKYSKAAIGG</sequence>
<gene>
    <name evidence="7" type="ORF">MTY_0426</name>
</gene>
<dbReference type="GO" id="GO:0016020">
    <property type="term" value="C:membrane"/>
    <property type="evidence" value="ECO:0007669"/>
    <property type="project" value="UniProtKB-SubCell"/>
</dbReference>
<feature type="transmembrane region" description="Helical" evidence="6">
    <location>
        <begin position="350"/>
        <end position="371"/>
    </location>
</feature>
<dbReference type="InterPro" id="IPR002293">
    <property type="entry name" value="AA/rel_permease1"/>
</dbReference>
<keyword evidence="4 6" id="KW-1133">Transmembrane helix</keyword>
<feature type="transmembrane region" description="Helical" evidence="6">
    <location>
        <begin position="225"/>
        <end position="242"/>
    </location>
</feature>
<feature type="transmembrane region" description="Helical" evidence="6">
    <location>
        <begin position="254"/>
        <end position="280"/>
    </location>
</feature>
<proteinExistence type="predicted"/>
<feature type="transmembrane region" description="Helical" evidence="6">
    <location>
        <begin position="93"/>
        <end position="114"/>
    </location>
</feature>
<evidence type="ECO:0000313" key="7">
    <source>
        <dbReference type="EMBL" id="GAF25097.1"/>
    </source>
</evidence>
<dbReference type="GO" id="GO:0015171">
    <property type="term" value="F:amino acid transmembrane transporter activity"/>
    <property type="evidence" value="ECO:0007669"/>
    <property type="project" value="TreeGrafter"/>
</dbReference>
<evidence type="ECO:0000256" key="5">
    <source>
        <dbReference type="ARBA" id="ARBA00023136"/>
    </source>
</evidence>
<feature type="transmembrane region" description="Helical" evidence="6">
    <location>
        <begin position="411"/>
        <end position="429"/>
    </location>
</feature>
<evidence type="ECO:0000256" key="1">
    <source>
        <dbReference type="ARBA" id="ARBA00004141"/>
    </source>
</evidence>
<dbReference type="PIRSF" id="PIRSF006060">
    <property type="entry name" value="AA_transporter"/>
    <property type="match status" value="1"/>
</dbReference>
<dbReference type="PANTHER" id="PTHR43243:SF4">
    <property type="entry name" value="CATIONIC AMINO ACID TRANSPORTER 4"/>
    <property type="match status" value="1"/>
</dbReference>
<dbReference type="Proteomes" id="UP000063718">
    <property type="component" value="Unassembled WGS sequence"/>
</dbReference>
<keyword evidence="5 6" id="KW-0472">Membrane</keyword>
<dbReference type="RefSeq" id="WP_025773179.1">
    <property type="nucleotide sequence ID" value="NZ_DF238840.1"/>
</dbReference>
<evidence type="ECO:0000256" key="4">
    <source>
        <dbReference type="ARBA" id="ARBA00022989"/>
    </source>
</evidence>
<evidence type="ECO:0000256" key="6">
    <source>
        <dbReference type="SAM" id="Phobius"/>
    </source>
</evidence>
<feature type="transmembrane region" description="Helical" evidence="6">
    <location>
        <begin position="151"/>
        <end position="173"/>
    </location>
</feature>
<feature type="transmembrane region" description="Helical" evidence="6">
    <location>
        <begin position="33"/>
        <end position="55"/>
    </location>
</feature>
<reference evidence="7" key="1">
    <citation type="journal article" date="2014" name="Gene">
        <title>Genome-guided analysis of transformation efficiency and carbon dioxide assimilation by Moorella thermoacetica Y72.</title>
        <authorList>
            <person name="Tsukahara K."/>
            <person name="Kita A."/>
            <person name="Nakashimada Y."/>
            <person name="Hoshino T."/>
            <person name="Murakami K."/>
        </authorList>
    </citation>
    <scope>NUCLEOTIDE SEQUENCE [LARGE SCALE GENOMIC DNA]</scope>
    <source>
        <strain evidence="7">Y72</strain>
    </source>
</reference>
<dbReference type="PANTHER" id="PTHR43243">
    <property type="entry name" value="INNER MEMBRANE TRANSPORTER YGJI-RELATED"/>
    <property type="match status" value="1"/>
</dbReference>
<evidence type="ECO:0000256" key="3">
    <source>
        <dbReference type="ARBA" id="ARBA00022692"/>
    </source>
</evidence>
<keyword evidence="2" id="KW-0813">Transport</keyword>
<feature type="transmembrane region" description="Helical" evidence="6">
    <location>
        <begin position="377"/>
        <end position="399"/>
    </location>
</feature>
<accession>A0A0S6UC68</accession>
<feature type="transmembrane region" description="Helical" evidence="6">
    <location>
        <begin position="61"/>
        <end position="81"/>
    </location>
</feature>
<feature type="transmembrane region" description="Helical" evidence="6">
    <location>
        <begin position="185"/>
        <end position="205"/>
    </location>
</feature>
<dbReference type="AlphaFoldDB" id="A0A0S6UC68"/>
<feature type="transmembrane region" description="Helical" evidence="6">
    <location>
        <begin position="300"/>
        <end position="329"/>
    </location>
</feature>
<dbReference type="Gene3D" id="1.20.1740.10">
    <property type="entry name" value="Amino acid/polyamine transporter I"/>
    <property type="match status" value="1"/>
</dbReference>
<protein>
    <submittedName>
        <fullName evidence="7">Amino acid transporters</fullName>
    </submittedName>
</protein>
<name>A0A0S6UC68_NEOTH</name>
<dbReference type="EMBL" id="DF238840">
    <property type="protein sequence ID" value="GAF25097.1"/>
    <property type="molecule type" value="Genomic_DNA"/>
</dbReference>
<comment type="subcellular location">
    <subcellularLocation>
        <location evidence="1">Membrane</location>
        <topology evidence="1">Multi-pass membrane protein</topology>
    </subcellularLocation>
</comment>
<evidence type="ECO:0000256" key="2">
    <source>
        <dbReference type="ARBA" id="ARBA00022448"/>
    </source>
</evidence>
<organism evidence="7">
    <name type="scientific">Moorella thermoacetica Y72</name>
    <dbReference type="NCBI Taxonomy" id="1325331"/>
    <lineage>
        <taxon>Bacteria</taxon>
        <taxon>Bacillati</taxon>
        <taxon>Bacillota</taxon>
        <taxon>Clostridia</taxon>
        <taxon>Neomoorellales</taxon>
        <taxon>Neomoorellaceae</taxon>
        <taxon>Neomoorella</taxon>
    </lineage>
</organism>
<dbReference type="Pfam" id="PF13520">
    <property type="entry name" value="AA_permease_2"/>
    <property type="match status" value="1"/>
</dbReference>
<keyword evidence="3 6" id="KW-0812">Transmembrane</keyword>